<dbReference type="EMBL" id="HACM01011397">
    <property type="protein sequence ID" value="CRZ11839.1"/>
    <property type="molecule type" value="Transcribed_RNA"/>
</dbReference>
<accession>A0A0H5RSY8</accession>
<dbReference type="AlphaFoldDB" id="A0A0H5RSY8"/>
<sequence>MQAGQADIGPDSAKLYSSYRSGADQTFKSHVVQMPESFMQQTWSTGRLSSVGSPTANANHLPVSVTQLNCFHLMRRNRRRRRMTSGRLLPLSRLPTTRLAFDQKCSIRPLTSLSNPDRLSCRLPNSINGTAVSRHDFDWIL</sequence>
<name>A0A0H5RSY8_9EUKA</name>
<organism evidence="1">
    <name type="scientific">Spongospora subterranea</name>
    <dbReference type="NCBI Taxonomy" id="70186"/>
    <lineage>
        <taxon>Eukaryota</taxon>
        <taxon>Sar</taxon>
        <taxon>Rhizaria</taxon>
        <taxon>Endomyxa</taxon>
        <taxon>Phytomyxea</taxon>
        <taxon>Plasmodiophorida</taxon>
        <taxon>Plasmodiophoridae</taxon>
        <taxon>Spongospora</taxon>
    </lineage>
</organism>
<evidence type="ECO:0000313" key="1">
    <source>
        <dbReference type="EMBL" id="CRZ11839.1"/>
    </source>
</evidence>
<protein>
    <submittedName>
        <fullName evidence="1">Uncharacterized protein</fullName>
    </submittedName>
</protein>
<reference evidence="1" key="1">
    <citation type="submission" date="2015-04" db="EMBL/GenBank/DDBJ databases">
        <title>The genome sequence of the plant pathogenic Rhizarian Plasmodiophora brassicae reveals insights in its biotrophic life cycle and the origin of chitin synthesis.</title>
        <authorList>
            <person name="Schwelm A."/>
            <person name="Fogelqvist J."/>
            <person name="Knaust A."/>
            <person name="Julke S."/>
            <person name="Lilja T."/>
            <person name="Dhandapani V."/>
            <person name="Bonilla-Rosso G."/>
            <person name="Karlsson M."/>
            <person name="Shevchenko A."/>
            <person name="Choi S.R."/>
            <person name="Kim H.G."/>
            <person name="Park J.Y."/>
            <person name="Lim Y.P."/>
            <person name="Ludwig-Muller J."/>
            <person name="Dixelius C."/>
        </authorList>
    </citation>
    <scope>NUCLEOTIDE SEQUENCE</scope>
    <source>
        <tissue evidence="1">Potato root galls</tissue>
    </source>
</reference>
<proteinExistence type="predicted"/>